<protein>
    <recommendedName>
        <fullName evidence="4">DJ-1/PfpI domain-containing protein</fullName>
    </recommendedName>
</protein>
<sequence length="284" mass="30844">MRIVDGEIPRQPRVTDTSSGTTRETHRRFSQSATASVILHTHSPRQTACPTPYNNNYTMPTALVLIYPSVNTLDTNGPIGVLFQGGFSTFIAAHDEFTTSQENVTFKRDLSIAEAKDRLTEFDMLIGPRARRNNILPFISAGGHLHELLELISAFANLGPKSHGPMGERILFSVCSGSYLLAATGVLDGLTATSHRLGLGALRNLCDEYKSRTPGAKGTEVVRENSTGTVHYVDAGMNESRVRIVTSGTITTGIDAALYIISLRSGRPAAEEVAAFIGYSWREM</sequence>
<dbReference type="Proteomes" id="UP000710440">
    <property type="component" value="Unassembled WGS sequence"/>
</dbReference>
<dbReference type="PANTHER" id="PTHR43130:SF3">
    <property type="entry name" value="HTH-TYPE TRANSCRIPTIONAL REGULATOR RV1931C"/>
    <property type="match status" value="1"/>
</dbReference>
<dbReference type="PANTHER" id="PTHR43130">
    <property type="entry name" value="ARAC-FAMILY TRANSCRIPTIONAL REGULATOR"/>
    <property type="match status" value="1"/>
</dbReference>
<dbReference type="OrthoDB" id="5424793at2759"/>
<keyword evidence="3" id="KW-1185">Reference proteome</keyword>
<name>A0A9P3C2I2_ASPVI</name>
<evidence type="ECO:0000313" key="2">
    <source>
        <dbReference type="EMBL" id="GIK05028.1"/>
    </source>
</evidence>
<organism evidence="2 3">
    <name type="scientific">Aspergillus viridinutans</name>
    <dbReference type="NCBI Taxonomy" id="75553"/>
    <lineage>
        <taxon>Eukaryota</taxon>
        <taxon>Fungi</taxon>
        <taxon>Dikarya</taxon>
        <taxon>Ascomycota</taxon>
        <taxon>Pezizomycotina</taxon>
        <taxon>Eurotiomycetes</taxon>
        <taxon>Eurotiomycetidae</taxon>
        <taxon>Eurotiales</taxon>
        <taxon>Aspergillaceae</taxon>
        <taxon>Aspergillus</taxon>
        <taxon>Aspergillus subgen. Fumigati</taxon>
    </lineage>
</organism>
<dbReference type="EMBL" id="BOPL01000007">
    <property type="protein sequence ID" value="GIK05028.1"/>
    <property type="molecule type" value="Genomic_DNA"/>
</dbReference>
<comment type="caution">
    <text evidence="2">The sequence shown here is derived from an EMBL/GenBank/DDBJ whole genome shotgun (WGS) entry which is preliminary data.</text>
</comment>
<accession>A0A9P3C2I2</accession>
<gene>
    <name evidence="2" type="ORF">Aspvir_009127</name>
</gene>
<reference evidence="2 3" key="1">
    <citation type="submission" date="2021-02" db="EMBL/GenBank/DDBJ databases">
        <title>Pan-genome distribution and transcriptional activeness of fungal secondary metabolism genes in Aspergillus section Fumigati.</title>
        <authorList>
            <person name="Takahashi H."/>
            <person name="Umemura M."/>
            <person name="Ninomiya A."/>
            <person name="Kusuya Y."/>
            <person name="Urayama S."/>
            <person name="Shimizu M."/>
            <person name="Watanabe A."/>
            <person name="Kamei K."/>
            <person name="Yaguchi T."/>
            <person name="Hagiwara D."/>
        </authorList>
    </citation>
    <scope>NUCLEOTIDE SEQUENCE [LARGE SCALE GENOMIC DNA]</scope>
    <source>
        <strain evidence="2 3">IFM 47045</strain>
    </source>
</reference>
<feature type="compositionally biased region" description="Basic and acidic residues" evidence="1">
    <location>
        <begin position="1"/>
        <end position="10"/>
    </location>
</feature>
<dbReference type="SUPFAM" id="SSF52317">
    <property type="entry name" value="Class I glutamine amidotransferase-like"/>
    <property type="match status" value="1"/>
</dbReference>
<proteinExistence type="predicted"/>
<dbReference type="AlphaFoldDB" id="A0A9P3C2I2"/>
<dbReference type="RefSeq" id="XP_043128214.1">
    <property type="nucleotide sequence ID" value="XM_043272279.1"/>
</dbReference>
<evidence type="ECO:0000256" key="1">
    <source>
        <dbReference type="SAM" id="MobiDB-lite"/>
    </source>
</evidence>
<dbReference type="InterPro" id="IPR052158">
    <property type="entry name" value="INH-QAR"/>
</dbReference>
<dbReference type="InterPro" id="IPR029062">
    <property type="entry name" value="Class_I_gatase-like"/>
</dbReference>
<evidence type="ECO:0000313" key="3">
    <source>
        <dbReference type="Proteomes" id="UP000710440"/>
    </source>
</evidence>
<feature type="region of interest" description="Disordered" evidence="1">
    <location>
        <begin position="1"/>
        <end position="32"/>
    </location>
</feature>
<evidence type="ECO:0008006" key="4">
    <source>
        <dbReference type="Google" id="ProtNLM"/>
    </source>
</evidence>
<dbReference type="GeneID" id="66937109"/>
<dbReference type="Gene3D" id="3.40.50.880">
    <property type="match status" value="1"/>
</dbReference>